<dbReference type="PANTHER" id="PTHR37841">
    <property type="entry name" value="GLR2918 PROTEIN"/>
    <property type="match status" value="1"/>
</dbReference>
<dbReference type="SUPFAM" id="SSF69360">
    <property type="entry name" value="Cell wall binding repeat"/>
    <property type="match status" value="1"/>
</dbReference>
<comment type="caution">
    <text evidence="2">The sequence shown here is derived from an EMBL/GenBank/DDBJ whole genome shotgun (WGS) entry which is preliminary data.</text>
</comment>
<dbReference type="Proteomes" id="UP000632273">
    <property type="component" value="Unassembled WGS sequence"/>
</dbReference>
<evidence type="ECO:0000313" key="3">
    <source>
        <dbReference type="Proteomes" id="UP000632273"/>
    </source>
</evidence>
<reference evidence="3" key="1">
    <citation type="journal article" date="2019" name="Int. J. Syst. Evol. Microbiol.">
        <title>The Global Catalogue of Microorganisms (GCM) 10K type strain sequencing project: providing services to taxonomists for standard genome sequencing and annotation.</title>
        <authorList>
            <consortium name="The Broad Institute Genomics Platform"/>
            <consortium name="The Broad Institute Genome Sequencing Center for Infectious Disease"/>
            <person name="Wu L."/>
            <person name="Ma J."/>
        </authorList>
    </citation>
    <scope>NUCLEOTIDE SEQUENCE [LARGE SCALE GENOMIC DNA]</scope>
    <source>
        <strain evidence="3">CGMCC 1.15197</strain>
    </source>
</reference>
<name>A0ABQ1TSQ8_9BACT</name>
<feature type="signal peptide" evidence="1">
    <location>
        <begin position="1"/>
        <end position="16"/>
    </location>
</feature>
<evidence type="ECO:0000313" key="2">
    <source>
        <dbReference type="EMBL" id="GGF00912.1"/>
    </source>
</evidence>
<dbReference type="PANTHER" id="PTHR37841:SF1">
    <property type="entry name" value="DUF3298 DOMAIN-CONTAINING PROTEIN"/>
    <property type="match status" value="1"/>
</dbReference>
<sequence>MKILLSLLLLTGSAIAENQLASPSLVPFRQGTKWGYADQRQHLVLPLQYDEAGPFADGLAWVRQGQFFGYINTSGNLITPLHYTQAGNFQRGRATVGLGSETFDIDAGGRRLSTPPTPAPETDVLSLGHITHQSGKLGYRFTVGDAVVPAAYDEIRELASGVLLVRQGQKWGAINGKGKLVLPLAYDAIRASADNESAFPIIEQQGHFGYLGADGRLLVKPKYRAAAPFQEGVARVVTEAGQPGYIDARGEEYFKD</sequence>
<organism evidence="2 3">
    <name type="scientific">Hymenobacter cavernae</name>
    <dbReference type="NCBI Taxonomy" id="2044852"/>
    <lineage>
        <taxon>Bacteria</taxon>
        <taxon>Pseudomonadati</taxon>
        <taxon>Bacteroidota</taxon>
        <taxon>Cytophagia</taxon>
        <taxon>Cytophagales</taxon>
        <taxon>Hymenobacteraceae</taxon>
        <taxon>Hymenobacter</taxon>
    </lineage>
</organism>
<gene>
    <name evidence="2" type="ORF">GCM10011383_09640</name>
</gene>
<feature type="chain" id="PRO_5047480012" description="WG repeat-containing protein" evidence="1">
    <location>
        <begin position="17"/>
        <end position="256"/>
    </location>
</feature>
<evidence type="ECO:0000256" key="1">
    <source>
        <dbReference type="SAM" id="SignalP"/>
    </source>
</evidence>
<keyword evidence="3" id="KW-1185">Reference proteome</keyword>
<evidence type="ECO:0008006" key="4">
    <source>
        <dbReference type="Google" id="ProtNLM"/>
    </source>
</evidence>
<protein>
    <recommendedName>
        <fullName evidence="4">WG repeat-containing protein</fullName>
    </recommendedName>
</protein>
<dbReference type="RefSeq" id="WP_188811582.1">
    <property type="nucleotide sequence ID" value="NZ_BMHT01000002.1"/>
</dbReference>
<accession>A0ABQ1TSQ8</accession>
<proteinExistence type="predicted"/>
<dbReference type="InterPro" id="IPR032774">
    <property type="entry name" value="WG_beta_rep"/>
</dbReference>
<keyword evidence="1" id="KW-0732">Signal</keyword>
<dbReference type="Pfam" id="PF14903">
    <property type="entry name" value="WG_beta_rep"/>
    <property type="match status" value="4"/>
</dbReference>
<dbReference type="EMBL" id="BMHT01000002">
    <property type="protein sequence ID" value="GGF00912.1"/>
    <property type="molecule type" value="Genomic_DNA"/>
</dbReference>